<evidence type="ECO:0000313" key="2">
    <source>
        <dbReference type="EMBL" id="OAB79734.1"/>
    </source>
</evidence>
<evidence type="ECO:0000313" key="3">
    <source>
        <dbReference type="Proteomes" id="UP000077013"/>
    </source>
</evidence>
<comment type="caution">
    <text evidence="2">The sequence shown here is derived from an EMBL/GenBank/DDBJ whole genome shotgun (WGS) entry which is preliminary data.</text>
</comment>
<dbReference type="InterPro" id="IPR014729">
    <property type="entry name" value="Rossmann-like_a/b/a_fold"/>
</dbReference>
<proteinExistence type="predicted"/>
<protein>
    <recommendedName>
        <fullName evidence="1">Phosphoadenosine phosphosulphate reductase domain-containing protein</fullName>
    </recommendedName>
</protein>
<gene>
    <name evidence="2" type="ORF">ULVI_03035</name>
</gene>
<accession>A0A167IK11</accession>
<reference evidence="2 3" key="1">
    <citation type="submission" date="2016-02" db="EMBL/GenBank/DDBJ databases">
        <title>Ulvibacter sp. LPB0005, isolated from Thais luteostoma.</title>
        <authorList>
            <person name="Shin S.-K."/>
            <person name="Yi H."/>
        </authorList>
    </citation>
    <scope>NUCLEOTIDE SEQUENCE [LARGE SCALE GENOMIC DNA]</scope>
    <source>
        <strain evidence="2 3">LPB0005</strain>
    </source>
</reference>
<evidence type="ECO:0000259" key="1">
    <source>
        <dbReference type="Pfam" id="PF01507"/>
    </source>
</evidence>
<dbReference type="PANTHER" id="PTHR43196">
    <property type="entry name" value="SULFATE ADENYLYLTRANSFERASE SUBUNIT 2"/>
    <property type="match status" value="1"/>
</dbReference>
<dbReference type="RefSeq" id="WP_068589654.1">
    <property type="nucleotide sequence ID" value="NZ_LRXL01000026.1"/>
</dbReference>
<dbReference type="STRING" id="1763537.ULVI_03035"/>
<dbReference type="SUPFAM" id="SSF52402">
    <property type="entry name" value="Adenine nucleotide alpha hydrolases-like"/>
    <property type="match status" value="1"/>
</dbReference>
<sequence>MKLIVPISGGKDSQATLLYCIEKFGVENIEAVFCDTKWEHELTYNHLSYTVEKSGVKFKVLSSNKYDGFVDLCKKKKRFPSSQVGFCTIELKVVPMIDYVLSLDENVMIFQGIRSDESKKRAQMNEECRYFKYYFQPYTSNMIVLEEFFKKPPITDKQKKKERKAIDRLLLGHNDEKFFTYRKKDVFKWCEKYSDDIHRPFFNSSAEDVIYYCLDRDYKINPLYFRGASRVGCFPCKNARHDEIQLIITEFPDTIEKIKKAEYYVEGTFFSPDYIPQRYHSGFDTKSGKSICTIGDVVKYITDKNIQFSLLEEFGYESTECKSVFNICE</sequence>
<keyword evidence="3" id="KW-1185">Reference proteome</keyword>
<dbReference type="OrthoDB" id="9774475at2"/>
<feature type="domain" description="Phosphoadenosine phosphosulphate reductase" evidence="1">
    <location>
        <begin position="3"/>
        <end position="237"/>
    </location>
</feature>
<name>A0A167IK11_9FLAO</name>
<organism evidence="2 3">
    <name type="scientific">Cochleicola gelatinilyticus</name>
    <dbReference type="NCBI Taxonomy" id="1763537"/>
    <lineage>
        <taxon>Bacteria</taxon>
        <taxon>Pseudomonadati</taxon>
        <taxon>Bacteroidota</taxon>
        <taxon>Flavobacteriia</taxon>
        <taxon>Flavobacteriales</taxon>
        <taxon>Flavobacteriaceae</taxon>
        <taxon>Cochleicola</taxon>
    </lineage>
</organism>
<dbReference type="GO" id="GO:0003824">
    <property type="term" value="F:catalytic activity"/>
    <property type="evidence" value="ECO:0007669"/>
    <property type="project" value="InterPro"/>
</dbReference>
<dbReference type="Gene3D" id="3.40.50.620">
    <property type="entry name" value="HUPs"/>
    <property type="match status" value="1"/>
</dbReference>
<dbReference type="EMBL" id="LRXL01000026">
    <property type="protein sequence ID" value="OAB79734.1"/>
    <property type="molecule type" value="Genomic_DNA"/>
</dbReference>
<dbReference type="InterPro" id="IPR050128">
    <property type="entry name" value="Sulfate_adenylyltrnsfr_sub2"/>
</dbReference>
<dbReference type="Proteomes" id="UP000077013">
    <property type="component" value="Unassembled WGS sequence"/>
</dbReference>
<dbReference type="Pfam" id="PF01507">
    <property type="entry name" value="PAPS_reduct"/>
    <property type="match status" value="1"/>
</dbReference>
<dbReference type="InterPro" id="IPR002500">
    <property type="entry name" value="PAPS_reduct_dom"/>
</dbReference>
<dbReference type="AlphaFoldDB" id="A0A167IK11"/>
<dbReference type="PANTHER" id="PTHR43196:SF2">
    <property type="entry name" value="PHOSPHOADENOSINE PHOSPHOSULFATE REDUCTASE"/>
    <property type="match status" value="1"/>
</dbReference>